<evidence type="ECO:0000313" key="4">
    <source>
        <dbReference type="EMBL" id="TYK30885.1"/>
    </source>
</evidence>
<evidence type="ECO:0000313" key="3">
    <source>
        <dbReference type="EMBL" id="KAA0035658.1"/>
    </source>
</evidence>
<dbReference type="EMBL" id="SSTE01019907">
    <property type="protein sequence ID" value="KAA0035658.1"/>
    <property type="molecule type" value="Genomic_DNA"/>
</dbReference>
<dbReference type="Proteomes" id="UP000321393">
    <property type="component" value="Unassembled WGS sequence"/>
</dbReference>
<gene>
    <name evidence="4" type="ORF">E5676_scaffold455G00890</name>
    <name evidence="3" type="ORF">E6C27_scaffold285G003540</name>
</gene>
<evidence type="ECO:0000256" key="1">
    <source>
        <dbReference type="SAM" id="Coils"/>
    </source>
</evidence>
<feature type="coiled-coil region" evidence="1">
    <location>
        <begin position="136"/>
        <end position="163"/>
    </location>
</feature>
<evidence type="ECO:0000313" key="5">
    <source>
        <dbReference type="Proteomes" id="UP000321393"/>
    </source>
</evidence>
<evidence type="ECO:0000256" key="2">
    <source>
        <dbReference type="SAM" id="MobiDB-lite"/>
    </source>
</evidence>
<dbReference type="Proteomes" id="UP000321947">
    <property type="component" value="Unassembled WGS sequence"/>
</dbReference>
<dbReference type="EMBL" id="SSTD01000141">
    <property type="protein sequence ID" value="TYK30885.1"/>
    <property type="molecule type" value="Genomic_DNA"/>
</dbReference>
<feature type="compositionally biased region" description="Basic and acidic residues" evidence="2">
    <location>
        <begin position="88"/>
        <end position="99"/>
    </location>
</feature>
<protein>
    <submittedName>
        <fullName evidence="4">Uncharacterized protein</fullName>
    </submittedName>
</protein>
<organism evidence="4 6">
    <name type="scientific">Cucumis melo var. makuwa</name>
    <name type="common">Oriental melon</name>
    <dbReference type="NCBI Taxonomy" id="1194695"/>
    <lineage>
        <taxon>Eukaryota</taxon>
        <taxon>Viridiplantae</taxon>
        <taxon>Streptophyta</taxon>
        <taxon>Embryophyta</taxon>
        <taxon>Tracheophyta</taxon>
        <taxon>Spermatophyta</taxon>
        <taxon>Magnoliopsida</taxon>
        <taxon>eudicotyledons</taxon>
        <taxon>Gunneridae</taxon>
        <taxon>Pentapetalae</taxon>
        <taxon>rosids</taxon>
        <taxon>fabids</taxon>
        <taxon>Cucurbitales</taxon>
        <taxon>Cucurbitaceae</taxon>
        <taxon>Benincaseae</taxon>
        <taxon>Cucumis</taxon>
    </lineage>
</organism>
<proteinExistence type="predicted"/>
<name>A0A5D3E6F4_CUCMM</name>
<accession>A0A5D3E6F4</accession>
<feature type="region of interest" description="Disordered" evidence="2">
    <location>
        <begin position="62"/>
        <end position="108"/>
    </location>
</feature>
<dbReference type="AlphaFoldDB" id="A0A5D3E6F4"/>
<dbReference type="OrthoDB" id="1836792at2759"/>
<feature type="compositionally biased region" description="Basic and acidic residues" evidence="2">
    <location>
        <begin position="64"/>
        <end position="76"/>
    </location>
</feature>
<keyword evidence="1" id="KW-0175">Coiled coil</keyword>
<comment type="caution">
    <text evidence="4">The sequence shown here is derived from an EMBL/GenBank/DDBJ whole genome shotgun (WGS) entry which is preliminary data.</text>
</comment>
<evidence type="ECO:0000313" key="6">
    <source>
        <dbReference type="Proteomes" id="UP000321947"/>
    </source>
</evidence>
<reference evidence="5 6" key="1">
    <citation type="submission" date="2019-08" db="EMBL/GenBank/DDBJ databases">
        <title>Draft genome sequences of two oriental melons (Cucumis melo L. var makuwa).</title>
        <authorList>
            <person name="Kwon S.-Y."/>
        </authorList>
    </citation>
    <scope>NUCLEOTIDE SEQUENCE [LARGE SCALE GENOMIC DNA]</scope>
    <source>
        <strain evidence="6">cv. Chang Bougi</strain>
        <strain evidence="5">cv. SW 3</strain>
        <tissue evidence="4">Leaf</tissue>
    </source>
</reference>
<sequence length="195" mass="22034">MQRFTDWWAMRQGTYFEDNKHHLVSSIIPSLSQPKLLKNQGNNLGGKEIRLVEAMATTLEEEINEHKDESDSSKSDRHWKRPLNKAKVSGDDLDRRGPREVPNVSPLSPLNAHLEGLIELGSDESLTGPHAIDSTIEEVVEAIDQQELEVAKLQNEVNTLESSPTITEEAIEALATVHKSMKAAREEFKNFKWKL</sequence>